<accession>A0A180G089</accession>
<reference evidence="2" key="4">
    <citation type="submission" date="2025-05" db="UniProtKB">
        <authorList>
            <consortium name="EnsemblFungi"/>
        </authorList>
    </citation>
    <scope>IDENTIFICATION</scope>
    <source>
        <strain evidence="2">isolate 1-1 / race 1 (BBBD)</strain>
    </source>
</reference>
<proteinExistence type="predicted"/>
<reference evidence="1" key="2">
    <citation type="submission" date="2016-05" db="EMBL/GenBank/DDBJ databases">
        <title>Comparative analysis highlights variable genome content of wheat rusts and divergence of the mating loci.</title>
        <authorList>
            <person name="Cuomo C.A."/>
            <person name="Bakkeren G."/>
            <person name="Szabo L."/>
            <person name="Khalil H."/>
            <person name="Joly D."/>
            <person name="Goldberg J."/>
            <person name="Young S."/>
            <person name="Zeng Q."/>
            <person name="Fellers J."/>
        </authorList>
    </citation>
    <scope>NUCLEOTIDE SEQUENCE [LARGE SCALE GENOMIC DNA]</scope>
    <source>
        <strain evidence="1">1-1 BBBD Race 1</strain>
    </source>
</reference>
<organism evidence="1">
    <name type="scientific">Puccinia triticina (isolate 1-1 / race 1 (BBBD))</name>
    <name type="common">Brown leaf rust fungus</name>
    <dbReference type="NCBI Taxonomy" id="630390"/>
    <lineage>
        <taxon>Eukaryota</taxon>
        <taxon>Fungi</taxon>
        <taxon>Dikarya</taxon>
        <taxon>Basidiomycota</taxon>
        <taxon>Pucciniomycotina</taxon>
        <taxon>Pucciniomycetes</taxon>
        <taxon>Pucciniales</taxon>
        <taxon>Pucciniaceae</taxon>
        <taxon>Puccinia</taxon>
    </lineage>
</organism>
<evidence type="ECO:0000313" key="1">
    <source>
        <dbReference type="EMBL" id="OAV86014.1"/>
    </source>
</evidence>
<reference evidence="1" key="1">
    <citation type="submission" date="2009-11" db="EMBL/GenBank/DDBJ databases">
        <authorList>
            <consortium name="The Broad Institute Genome Sequencing Platform"/>
            <person name="Ward D."/>
            <person name="Feldgarden M."/>
            <person name="Earl A."/>
            <person name="Young S.K."/>
            <person name="Zeng Q."/>
            <person name="Koehrsen M."/>
            <person name="Alvarado L."/>
            <person name="Berlin A."/>
            <person name="Bochicchio J."/>
            <person name="Borenstein D."/>
            <person name="Chapman S.B."/>
            <person name="Chen Z."/>
            <person name="Engels R."/>
            <person name="Freedman E."/>
            <person name="Gellesch M."/>
            <person name="Goldberg J."/>
            <person name="Griggs A."/>
            <person name="Gujja S."/>
            <person name="Heilman E."/>
            <person name="Heiman D."/>
            <person name="Hepburn T."/>
            <person name="Howarth C."/>
            <person name="Jen D."/>
            <person name="Larson L."/>
            <person name="Lewis B."/>
            <person name="Mehta T."/>
            <person name="Park D."/>
            <person name="Pearson M."/>
            <person name="Roberts A."/>
            <person name="Saif S."/>
            <person name="Shea T."/>
            <person name="Shenoy N."/>
            <person name="Sisk P."/>
            <person name="Stolte C."/>
            <person name="Sykes S."/>
            <person name="Thomson T."/>
            <person name="Walk T."/>
            <person name="White J."/>
            <person name="Yandava C."/>
            <person name="Izard J."/>
            <person name="Baranova O.V."/>
            <person name="Blanton J.M."/>
            <person name="Tanner A.C."/>
            <person name="Dewhirst F.E."/>
            <person name="Haas B."/>
            <person name="Nusbaum C."/>
            <person name="Birren B."/>
        </authorList>
    </citation>
    <scope>NUCLEOTIDE SEQUENCE [LARGE SCALE GENOMIC DNA]</scope>
    <source>
        <strain evidence="1">1-1 BBBD Race 1</strain>
    </source>
</reference>
<feature type="non-terminal residue" evidence="1">
    <location>
        <position position="675"/>
    </location>
</feature>
<sequence length="675" mass="76651">MVERLKQHWGAKWNEAVARLKRKFGRGKPPPPELPLGADAQLAKLDTAAPWERKFEIHVTAERGVPTDGEKTRFNFVKMNIGTAFDRSKMGYELGNGKTYTPKNLAELLQEKMPKKSFTAEGKEAGTQEAVTQEAVTQEAVTQKAVTQEALALEALTRKALAEKEVTQLHNYLNALKKFAKNREIFNEAYMALMGLNRIKATPYEALAAKDVEEAMEALTPAKQANFEPEFQAAVKRIKRSGFQFRASPKDYFPDLVLEGSRAIDLKKFTAARAIQMNPKKPVIANQVFSTAEEVMHTLPEDFDLTTELYRYSLIQGFEKLLVDVRKTVQEPLQATAEEHMADVFANPSLLKTDINLYVSRIRETDFEQLTGESPSAIFQDLKQGYQRQKIVDSLREKLLNSKEFNDLKAASRNRETFQDTLLPILREASDAADNQGKVKYLKELQDLSKNDAANHPFVEELFQRKLIGESTREKLNPKTGMNHKEFLEALGTQEEFTKTLMSDFKQDILARTRITDRIYKNDEAGHDVERAAISRLAKSYGEELDKKAKPFYLTREAFEDSGAIKFKEAIDVYQPHVVFETFSKPDRLALTKSYIRAHYGTDDWGIVTRQSQIEKFFNEINIPSVATVSIKGFPHIDGRLSSLVNNPLVEGDVRLKGTPWEQMPARSREKVNEA</sequence>
<dbReference type="STRING" id="630390.A0A180G089"/>
<protein>
    <submittedName>
        <fullName evidence="1 2">Uncharacterized protein</fullName>
    </submittedName>
</protein>
<gene>
    <name evidence="1" type="ORF">PTTG_30136</name>
</gene>
<dbReference type="Proteomes" id="UP000005240">
    <property type="component" value="Unassembled WGS sequence"/>
</dbReference>
<name>A0A180G089_PUCT1</name>
<dbReference type="EnsemblFungi" id="PTTG_30136-t43_1">
    <property type="protein sequence ID" value="PTTG_30136-t43_1-p1"/>
    <property type="gene ID" value="PTTG_30136"/>
</dbReference>
<dbReference type="EMBL" id="ADAS02001942">
    <property type="protein sequence ID" value="OAV86014.1"/>
    <property type="molecule type" value="Genomic_DNA"/>
</dbReference>
<dbReference type="AlphaFoldDB" id="A0A180G089"/>
<evidence type="ECO:0000313" key="3">
    <source>
        <dbReference type="Proteomes" id="UP000005240"/>
    </source>
</evidence>
<dbReference type="VEuPathDB" id="FungiDB:PTTG_30136"/>
<evidence type="ECO:0000313" key="2">
    <source>
        <dbReference type="EnsemblFungi" id="PTTG_30136-t43_1-p1"/>
    </source>
</evidence>
<keyword evidence="3" id="KW-1185">Reference proteome</keyword>
<reference evidence="2 3" key="3">
    <citation type="journal article" date="2017" name="G3 (Bethesda)">
        <title>Comparative analysis highlights variable genome content of wheat rusts and divergence of the mating loci.</title>
        <authorList>
            <person name="Cuomo C.A."/>
            <person name="Bakkeren G."/>
            <person name="Khalil H.B."/>
            <person name="Panwar V."/>
            <person name="Joly D."/>
            <person name="Linning R."/>
            <person name="Sakthikumar S."/>
            <person name="Song X."/>
            <person name="Adiconis X."/>
            <person name="Fan L."/>
            <person name="Goldberg J.M."/>
            <person name="Levin J.Z."/>
            <person name="Young S."/>
            <person name="Zeng Q."/>
            <person name="Anikster Y."/>
            <person name="Bruce M."/>
            <person name="Wang M."/>
            <person name="Yin C."/>
            <person name="McCallum B."/>
            <person name="Szabo L.J."/>
            <person name="Hulbert S."/>
            <person name="Chen X."/>
            <person name="Fellers J.P."/>
        </authorList>
    </citation>
    <scope>NUCLEOTIDE SEQUENCE</scope>
    <source>
        <strain evidence="3">Isolate 1-1 / race 1 (BBBD)</strain>
        <strain evidence="2">isolate 1-1 / race 1 (BBBD)</strain>
    </source>
</reference>
<dbReference type="OrthoDB" id="2519246at2759"/>